<dbReference type="PANTHER" id="PTHR11717">
    <property type="entry name" value="LOW MOLECULAR WEIGHT PROTEIN TYROSINE PHOSPHATASE"/>
    <property type="match status" value="1"/>
</dbReference>
<feature type="domain" description="Phosphotyrosine protein phosphatase I" evidence="7">
    <location>
        <begin position="3"/>
        <end position="143"/>
    </location>
</feature>
<organism evidence="9 10">
    <name type="scientific">Pseudomonas luteola</name>
    <dbReference type="NCBI Taxonomy" id="47886"/>
    <lineage>
        <taxon>Bacteria</taxon>
        <taxon>Pseudomonadati</taxon>
        <taxon>Pseudomonadota</taxon>
        <taxon>Gammaproteobacteria</taxon>
        <taxon>Pseudomonadales</taxon>
        <taxon>Pseudomonadaceae</taxon>
        <taxon>Pseudomonas</taxon>
    </lineage>
</organism>
<dbReference type="SUPFAM" id="SSF52788">
    <property type="entry name" value="Phosphotyrosine protein phosphatases I"/>
    <property type="match status" value="1"/>
</dbReference>
<protein>
    <recommendedName>
        <fullName evidence="2">protein-tyrosine-phosphatase</fullName>
        <ecNumber evidence="2">3.1.3.48</ecNumber>
    </recommendedName>
</protein>
<dbReference type="SMART" id="SM00226">
    <property type="entry name" value="LMWPc"/>
    <property type="match status" value="1"/>
</dbReference>
<dbReference type="EMBL" id="UAUF01000014">
    <property type="protein sequence ID" value="SPZ12357.1"/>
    <property type="molecule type" value="Genomic_DNA"/>
</dbReference>
<dbReference type="PRINTS" id="PR00719">
    <property type="entry name" value="LMWPTPASE"/>
</dbReference>
<feature type="active site" description="Nucleophile" evidence="6">
    <location>
        <position position="9"/>
    </location>
</feature>
<evidence type="ECO:0000313" key="10">
    <source>
        <dbReference type="Proteomes" id="UP000250443"/>
    </source>
</evidence>
<keyword evidence="11" id="KW-1185">Reference proteome</keyword>
<accession>A0A2X2CVR7</accession>
<dbReference type="Proteomes" id="UP000626180">
    <property type="component" value="Unassembled WGS sequence"/>
</dbReference>
<proteinExistence type="inferred from homology"/>
<evidence type="ECO:0000256" key="6">
    <source>
        <dbReference type="PIRSR" id="PIRSR617867-1"/>
    </source>
</evidence>
<dbReference type="EC" id="3.1.3.48" evidence="2"/>
<dbReference type="PANTHER" id="PTHR11717:SF31">
    <property type="entry name" value="LOW MOLECULAR WEIGHT PROTEIN-TYROSINE-PHOSPHATASE ETP-RELATED"/>
    <property type="match status" value="1"/>
</dbReference>
<keyword evidence="3 9" id="KW-0378">Hydrolase</keyword>
<dbReference type="AlphaFoldDB" id="A0A2X2CVR7"/>
<dbReference type="InterPro" id="IPR023485">
    <property type="entry name" value="Ptyr_pPase"/>
</dbReference>
<name>A0A2X2CVR7_PSELU</name>
<sequence length="145" mass="16350">MIKSVLVVCVGNICRSPMAETLLREGLKGRNIEVSSAGIGALVGRPMDSTAQEVLRENGLELSTHKARQVDAEMLRKADLILTMEEFHSRSVESMAPEIKGRVFLIGKWVNNREVPDPYRLSKEMFKEVHILLAKCVDSWLPYIR</sequence>
<dbReference type="GeneID" id="300266668"/>
<dbReference type="CDD" id="cd16343">
    <property type="entry name" value="LMWPTP"/>
    <property type="match status" value="1"/>
</dbReference>
<dbReference type="Gene3D" id="3.40.50.2300">
    <property type="match status" value="1"/>
</dbReference>
<dbReference type="Pfam" id="PF01451">
    <property type="entry name" value="LMWPc"/>
    <property type="match status" value="1"/>
</dbReference>
<reference evidence="8 11" key="2">
    <citation type="submission" date="2020-10" db="EMBL/GenBank/DDBJ databases">
        <title>Genome sequences of Pseudomonas isolates.</title>
        <authorList>
            <person name="Wessels L."/>
            <person name="Reich F."/>
            <person name="Hammerl J."/>
        </authorList>
    </citation>
    <scope>NUCLEOTIDE SEQUENCE [LARGE SCALE GENOMIC DNA]</scope>
    <source>
        <strain evidence="8 11">20-MO00624-0</strain>
    </source>
</reference>
<gene>
    <name evidence="9" type="primary">wzb</name>
    <name evidence="8" type="ORF">IRZ65_10755</name>
    <name evidence="9" type="ORF">NCTC11842_04418</name>
</gene>
<evidence type="ECO:0000313" key="9">
    <source>
        <dbReference type="EMBL" id="SPZ12357.1"/>
    </source>
</evidence>
<dbReference type="EMBL" id="JADMCD010000004">
    <property type="protein sequence ID" value="MBF8641164.1"/>
    <property type="molecule type" value="Genomic_DNA"/>
</dbReference>
<dbReference type="InterPro" id="IPR050438">
    <property type="entry name" value="LMW_PTPase"/>
</dbReference>
<feature type="active site" evidence="6">
    <location>
        <position position="15"/>
    </location>
</feature>
<dbReference type="GO" id="GO:0004725">
    <property type="term" value="F:protein tyrosine phosphatase activity"/>
    <property type="evidence" value="ECO:0007669"/>
    <property type="project" value="UniProtKB-EC"/>
</dbReference>
<comment type="catalytic activity">
    <reaction evidence="5">
        <text>O-phospho-L-tyrosyl-[protein] + H2O = L-tyrosyl-[protein] + phosphate</text>
        <dbReference type="Rhea" id="RHEA:10684"/>
        <dbReference type="Rhea" id="RHEA-COMP:10136"/>
        <dbReference type="Rhea" id="RHEA-COMP:20101"/>
        <dbReference type="ChEBI" id="CHEBI:15377"/>
        <dbReference type="ChEBI" id="CHEBI:43474"/>
        <dbReference type="ChEBI" id="CHEBI:46858"/>
        <dbReference type="ChEBI" id="CHEBI:61978"/>
        <dbReference type="EC" id="3.1.3.48"/>
    </reaction>
</comment>
<evidence type="ECO:0000259" key="7">
    <source>
        <dbReference type="SMART" id="SM00226"/>
    </source>
</evidence>
<comment type="similarity">
    <text evidence="1">Belongs to the low molecular weight phosphotyrosine protein phosphatase family.</text>
</comment>
<evidence type="ECO:0000256" key="4">
    <source>
        <dbReference type="ARBA" id="ARBA00022912"/>
    </source>
</evidence>
<dbReference type="InterPro" id="IPR036196">
    <property type="entry name" value="Ptyr_pPase_sf"/>
</dbReference>
<feature type="active site" description="Proton donor" evidence="6">
    <location>
        <position position="117"/>
    </location>
</feature>
<evidence type="ECO:0000313" key="8">
    <source>
        <dbReference type="EMBL" id="MBF8641164.1"/>
    </source>
</evidence>
<dbReference type="Proteomes" id="UP000250443">
    <property type="component" value="Unassembled WGS sequence"/>
</dbReference>
<keyword evidence="4" id="KW-0904">Protein phosphatase</keyword>
<evidence type="ECO:0000256" key="5">
    <source>
        <dbReference type="ARBA" id="ARBA00051722"/>
    </source>
</evidence>
<evidence type="ECO:0000256" key="1">
    <source>
        <dbReference type="ARBA" id="ARBA00011063"/>
    </source>
</evidence>
<reference evidence="9 10" key="1">
    <citation type="submission" date="2018-06" db="EMBL/GenBank/DDBJ databases">
        <authorList>
            <consortium name="Pathogen Informatics"/>
            <person name="Doyle S."/>
        </authorList>
    </citation>
    <scope>NUCLEOTIDE SEQUENCE [LARGE SCALE GENOMIC DNA]</scope>
    <source>
        <strain evidence="9 10">NCTC11842</strain>
    </source>
</reference>
<evidence type="ECO:0000256" key="2">
    <source>
        <dbReference type="ARBA" id="ARBA00013064"/>
    </source>
</evidence>
<evidence type="ECO:0000313" key="11">
    <source>
        <dbReference type="Proteomes" id="UP000626180"/>
    </source>
</evidence>
<dbReference type="InterPro" id="IPR017867">
    <property type="entry name" value="Tyr_phospatase_low_mol_wt"/>
</dbReference>
<evidence type="ECO:0000256" key="3">
    <source>
        <dbReference type="ARBA" id="ARBA00022801"/>
    </source>
</evidence>
<dbReference type="RefSeq" id="WP_019367274.1">
    <property type="nucleotide sequence ID" value="NZ_CP044086.1"/>
</dbReference>